<protein>
    <submittedName>
        <fullName evidence="1">Antibiotic biosynthesis monooxygenase</fullName>
    </submittedName>
</protein>
<dbReference type="EMBL" id="CP015163">
    <property type="protein sequence ID" value="AXB42231.1"/>
    <property type="molecule type" value="Genomic_DNA"/>
</dbReference>
<dbReference type="OrthoDB" id="7210869at2"/>
<keyword evidence="1" id="KW-0560">Oxidoreductase</keyword>
<proteinExistence type="predicted"/>
<keyword evidence="2" id="KW-1185">Reference proteome</keyword>
<keyword evidence="1" id="KW-0503">Monooxygenase</keyword>
<sequence length="109" mass="12236">MILRVWHGWAAGTRAAAYEELLTTEIAPGILRRGIPGLRELSVLRREPDESSVDGLTEFVTTMTFDDWAAVRTFAGDDLTGAVVPPEARALLTRFDEHSQHYELVQHYP</sequence>
<dbReference type="KEGG" id="aab:A4R43_06530"/>
<dbReference type="RefSeq" id="WP_113691500.1">
    <property type="nucleotide sequence ID" value="NZ_CP015163.1"/>
</dbReference>
<evidence type="ECO:0000313" key="1">
    <source>
        <dbReference type="EMBL" id="AXB42231.1"/>
    </source>
</evidence>
<evidence type="ECO:0000313" key="2">
    <source>
        <dbReference type="Proteomes" id="UP000250434"/>
    </source>
</evidence>
<organism evidence="1 2">
    <name type="scientific">Amycolatopsis albispora</name>
    <dbReference type="NCBI Taxonomy" id="1804986"/>
    <lineage>
        <taxon>Bacteria</taxon>
        <taxon>Bacillati</taxon>
        <taxon>Actinomycetota</taxon>
        <taxon>Actinomycetes</taxon>
        <taxon>Pseudonocardiales</taxon>
        <taxon>Pseudonocardiaceae</taxon>
        <taxon>Amycolatopsis</taxon>
    </lineage>
</organism>
<dbReference type="Proteomes" id="UP000250434">
    <property type="component" value="Chromosome"/>
</dbReference>
<dbReference type="AlphaFoldDB" id="A0A344L2F7"/>
<gene>
    <name evidence="1" type="ORF">A4R43_06530</name>
</gene>
<dbReference type="GO" id="GO:0004497">
    <property type="term" value="F:monooxygenase activity"/>
    <property type="evidence" value="ECO:0007669"/>
    <property type="project" value="UniProtKB-KW"/>
</dbReference>
<accession>A0A344L2F7</accession>
<name>A0A344L2F7_9PSEU</name>
<reference evidence="1 2" key="1">
    <citation type="submission" date="2016-04" db="EMBL/GenBank/DDBJ databases">
        <title>Complete genome sequence and analysis of deep-sea sediment isolate, Amycolatopsis sp. WP1.</title>
        <authorList>
            <person name="Wang H."/>
            <person name="Chen S."/>
            <person name="Wu Q."/>
        </authorList>
    </citation>
    <scope>NUCLEOTIDE SEQUENCE [LARGE SCALE GENOMIC DNA]</scope>
    <source>
        <strain evidence="1 2">WP1</strain>
    </source>
</reference>